<dbReference type="AlphaFoldDB" id="A0A507B6D4"/>
<feature type="region of interest" description="Disordered" evidence="1">
    <location>
        <begin position="545"/>
        <end position="591"/>
    </location>
</feature>
<dbReference type="Gene3D" id="3.30.160.60">
    <property type="entry name" value="Classic Zinc Finger"/>
    <property type="match status" value="1"/>
</dbReference>
<dbReference type="PANTHER" id="PTHR23225:SF2">
    <property type="entry name" value="AT09679P-RELATED"/>
    <property type="match status" value="1"/>
</dbReference>
<dbReference type="GO" id="GO:0003700">
    <property type="term" value="F:DNA-binding transcription factor activity"/>
    <property type="evidence" value="ECO:0007669"/>
    <property type="project" value="InterPro"/>
</dbReference>
<dbReference type="SMART" id="SM00355">
    <property type="entry name" value="ZnF_C2H2"/>
    <property type="match status" value="4"/>
</dbReference>
<proteinExistence type="predicted"/>
<feature type="region of interest" description="Disordered" evidence="1">
    <location>
        <begin position="810"/>
        <end position="869"/>
    </location>
</feature>
<feature type="compositionally biased region" description="Basic residues" evidence="1">
    <location>
        <begin position="1"/>
        <end position="11"/>
    </location>
</feature>
<feature type="region of interest" description="Disordered" evidence="1">
    <location>
        <begin position="482"/>
        <end position="511"/>
    </location>
</feature>
<reference evidence="3 4" key="1">
    <citation type="submission" date="2019-06" db="EMBL/GenBank/DDBJ databases">
        <title>Draft genome sequence of the filamentous fungus Phialemoniopsis curvata isolated from diesel fuel.</title>
        <authorList>
            <person name="Varaljay V.A."/>
            <person name="Lyon W.J."/>
            <person name="Crouch A.L."/>
            <person name="Drake C.E."/>
            <person name="Hollomon J.M."/>
            <person name="Nadeau L.J."/>
            <person name="Nunn H.S."/>
            <person name="Stevenson B.S."/>
            <person name="Bojanowski C.L."/>
            <person name="Crookes-Goodson W.J."/>
        </authorList>
    </citation>
    <scope>NUCLEOTIDE SEQUENCE [LARGE SCALE GENOMIC DNA]</scope>
    <source>
        <strain evidence="3 4">D216</strain>
    </source>
</reference>
<dbReference type="InParanoid" id="A0A507B6D4"/>
<dbReference type="OrthoDB" id="5388486at2759"/>
<dbReference type="Proteomes" id="UP000319257">
    <property type="component" value="Unassembled WGS sequence"/>
</dbReference>
<evidence type="ECO:0000313" key="4">
    <source>
        <dbReference type="Proteomes" id="UP000319257"/>
    </source>
</evidence>
<dbReference type="GeneID" id="41974523"/>
<feature type="domain" description="C2H2-type" evidence="2">
    <location>
        <begin position="593"/>
        <end position="617"/>
    </location>
</feature>
<gene>
    <name evidence="3" type="ORF">E0L32_007076</name>
</gene>
<sequence length="1010" mass="110584">MDPPSKRRRLAPKVSDPPAHPPAFSPEQAQSAPQYPPPEAPERHDFEAFARHLQDAAMLIYRQTQKSPYTNVSVLLLRWEEDTAVDADLMSLETVLRERYHYHTDKWQIPTVPNPSIKLGVQMASFLENARPDHLLIIYYAGYGFVGADSQLYWACNAREDAAKLKWDGVRCLFEDAQSDILLLLDSCAVWDAPKAGSHGKKQAIAAYSPDQSSREAGSRSFTSYLVESLHKLSTGRPFSVHRLYEEILLHRRHSATQVPMTNGASRSPAGQERIPVQFMLTPGKEQNLSLAPLPPGTAPPSGSVTGEADGDGSKLSREDHLINPSTVVDLTFDEARVLVCTTFVGEASPDMAFFNQWVSNMPSMASKITVEGMFLGPPTMLLISMPHSVWNVVQHDKVCCFLGYISSHNMTHLYHRLLGSAPTAATAKDVADGRILLEAREAAAINKANAHRYEMASAQHYPATPTRADLAARPDARVRASAPVGLPHPGKVPPPMASKDDGEDSAEMKEAAEQLKALSHIRTLNSEAASGNHVAAHLANQTPEARQELMGSPQDPNTSINSGGHYPPDFPTVTLKPRPRKSLQKSTPNKETRCLMCSHAPFKDYSSLRKHVAAAHTRPFPCAFSFAGCTSTFGSKNEWKRHIASQHLCLQFYRCSECPKSAVEGKGNEFNRKDLFTQHLRRMHAPFAIKKSIAKGDSKLQTDWEIYVKRMQETCLVTRRQPPPRSACPRPGCQSAFEGAGSWEEWTEHVGRHMENGEVQPLAMDPLLAEWALEEDIIEDNGDGSYRLVHQAGSSGDKELAHLTFMSETSSEMHLHMPPPEPEQATPSPRAQTQQLQQQQQQQQHQERGDEREEDEREGTLESSTSPVTMAQAATAAAAAAAVVGTAAAAAAMGTAAAAAEEPTKTTQEDEKEREASDASAPPPAAAATALEVEQPHGQDDSARIEAVEKAEVQAPEAPPRAKSEDVTAAPEKKEEQGSDEAAGVQEKEQGPGQNQDEDQDQDKMDVDG</sequence>
<dbReference type="InterPro" id="IPR039970">
    <property type="entry name" value="TF_Grauzone"/>
</dbReference>
<evidence type="ECO:0000259" key="2">
    <source>
        <dbReference type="SMART" id="SM00355"/>
    </source>
</evidence>
<dbReference type="PANTHER" id="PTHR23225">
    <property type="entry name" value="ZINC FINGER PROTEIN"/>
    <property type="match status" value="1"/>
</dbReference>
<name>A0A507B6D4_9PEZI</name>
<feature type="region of interest" description="Disordered" evidence="1">
    <location>
        <begin position="1"/>
        <end position="42"/>
    </location>
</feature>
<feature type="compositionally biased region" description="Low complexity" evidence="1">
    <location>
        <begin position="833"/>
        <end position="845"/>
    </location>
</feature>
<dbReference type="STRING" id="1093900.A0A507B6D4"/>
<feature type="domain" description="C2H2-type" evidence="2">
    <location>
        <begin position="727"/>
        <end position="754"/>
    </location>
</feature>
<feature type="compositionally biased region" description="Basic and acidic residues" evidence="1">
    <location>
        <begin position="903"/>
        <end position="918"/>
    </location>
</feature>
<dbReference type="EMBL" id="SKBQ01000042">
    <property type="protein sequence ID" value="TPX12190.1"/>
    <property type="molecule type" value="Genomic_DNA"/>
</dbReference>
<dbReference type="InterPro" id="IPR013087">
    <property type="entry name" value="Znf_C2H2_type"/>
</dbReference>
<evidence type="ECO:0000256" key="1">
    <source>
        <dbReference type="SAM" id="MobiDB-lite"/>
    </source>
</evidence>
<dbReference type="RefSeq" id="XP_030993901.1">
    <property type="nucleotide sequence ID" value="XM_031141780.1"/>
</dbReference>
<accession>A0A507B6D4</accession>
<feature type="domain" description="C2H2-type" evidence="2">
    <location>
        <begin position="654"/>
        <end position="685"/>
    </location>
</feature>
<feature type="region of interest" description="Disordered" evidence="1">
    <location>
        <begin position="895"/>
        <end position="1010"/>
    </location>
</feature>
<comment type="caution">
    <text evidence="3">The sequence shown here is derived from an EMBL/GenBank/DDBJ whole genome shotgun (WGS) entry which is preliminary data.</text>
</comment>
<feature type="compositionally biased region" description="Basic and acidic residues" evidence="1">
    <location>
        <begin position="961"/>
        <end position="978"/>
    </location>
</feature>
<evidence type="ECO:0000313" key="3">
    <source>
        <dbReference type="EMBL" id="TPX12190.1"/>
    </source>
</evidence>
<keyword evidence="4" id="KW-1185">Reference proteome</keyword>
<feature type="compositionally biased region" description="Basic and acidic residues" evidence="1">
    <location>
        <begin position="935"/>
        <end position="953"/>
    </location>
</feature>
<feature type="region of interest" description="Disordered" evidence="1">
    <location>
        <begin position="287"/>
        <end position="319"/>
    </location>
</feature>
<protein>
    <recommendedName>
        <fullName evidence="2">C2H2-type domain-containing protein</fullName>
    </recommendedName>
</protein>
<feature type="domain" description="C2H2-type" evidence="2">
    <location>
        <begin position="621"/>
        <end position="648"/>
    </location>
</feature>
<organism evidence="3 4">
    <name type="scientific">Thyridium curvatum</name>
    <dbReference type="NCBI Taxonomy" id="1093900"/>
    <lineage>
        <taxon>Eukaryota</taxon>
        <taxon>Fungi</taxon>
        <taxon>Dikarya</taxon>
        <taxon>Ascomycota</taxon>
        <taxon>Pezizomycotina</taxon>
        <taxon>Sordariomycetes</taxon>
        <taxon>Sordariomycetidae</taxon>
        <taxon>Thyridiales</taxon>
        <taxon>Thyridiaceae</taxon>
        <taxon>Thyridium</taxon>
    </lineage>
</organism>